<accession>A0A914XPP3</accession>
<sequence>MRVVGVLTLLLVLRIDGALSTFCDETMVPFRLVISSDGSLQLGCAKPACFGKDTTQSPNGLRIANCYTTSWTMPCEDKQPWFGGTVLGNQKKCCSYKGMRFSSTIAQLVMHPGDEVHGGEAVNADGQSALDIVSNVEMVERNDKSKNHSYMVTISRMSCISNSPELANKVSTSFPSRLLDVISNRYSEVTKHAFDRKERPKLPYKPKISAYGVRVHDAENSDEYFDDKELVEPSPSPPIEVPELQPPPISDHRNGSTSNAQSVDDEQYIEYKDIEYKELVEPSSSPPIGGPELQSSPISDHSNGSSSNAQPFDSDKYIGNKELVKPSPSPHIGGVELQPPPISSDHSNRSSSNAQPVGLELPPSDDPYEYIGEGDEGAEYEEGGGEDYTENAGGGGGGADDGCFTSPSGHKCCSRKAEQLLKDLQQFVHNMDEHANDTTIKREMLTYIKASFSSY</sequence>
<dbReference type="PANTHER" id="PTHR46706">
    <property type="entry name" value="PROTEIN QUA-1-RELATED"/>
    <property type="match status" value="1"/>
</dbReference>
<feature type="compositionally biased region" description="Pro residues" evidence="2">
    <location>
        <begin position="234"/>
        <end position="249"/>
    </location>
</feature>
<evidence type="ECO:0000256" key="2">
    <source>
        <dbReference type="SAM" id="MobiDB-lite"/>
    </source>
</evidence>
<evidence type="ECO:0000313" key="5">
    <source>
        <dbReference type="WBParaSite" id="PSAMB.scaffold957size38117.g9901.t1"/>
    </source>
</evidence>
<feature type="compositionally biased region" description="Acidic residues" evidence="2">
    <location>
        <begin position="366"/>
        <end position="389"/>
    </location>
</feature>
<keyword evidence="3" id="KW-0732">Signal</keyword>
<feature type="chain" id="PRO_5037225977" evidence="3">
    <location>
        <begin position="21"/>
        <end position="455"/>
    </location>
</feature>
<dbReference type="WBParaSite" id="PSAMB.scaffold957size38117.g9901.t1">
    <property type="protein sequence ID" value="PSAMB.scaffold957size38117.g9901.t1"/>
    <property type="gene ID" value="PSAMB.scaffold957size38117.g9901"/>
</dbReference>
<dbReference type="InterPro" id="IPR052140">
    <property type="entry name" value="Dev_Signal_Hedgehog-like"/>
</dbReference>
<protein>
    <submittedName>
        <fullName evidence="5">Uncharacterized protein</fullName>
    </submittedName>
</protein>
<proteinExistence type="predicted"/>
<feature type="signal peptide" evidence="3">
    <location>
        <begin position="1"/>
        <end position="20"/>
    </location>
</feature>
<evidence type="ECO:0000256" key="3">
    <source>
        <dbReference type="SAM" id="SignalP"/>
    </source>
</evidence>
<evidence type="ECO:0000256" key="1">
    <source>
        <dbReference type="ARBA" id="ARBA00022473"/>
    </source>
</evidence>
<name>A0A914XPP3_9BILA</name>
<reference evidence="5" key="1">
    <citation type="submission" date="2022-11" db="UniProtKB">
        <authorList>
            <consortium name="WormBaseParasite"/>
        </authorList>
    </citation>
    <scope>IDENTIFICATION</scope>
</reference>
<dbReference type="PANTHER" id="PTHR46706:SF12">
    <property type="entry name" value="PROTEIN QUA-1-RELATED"/>
    <property type="match status" value="1"/>
</dbReference>
<feature type="compositionally biased region" description="Basic and acidic residues" evidence="2">
    <location>
        <begin position="313"/>
        <end position="324"/>
    </location>
</feature>
<feature type="region of interest" description="Disordered" evidence="2">
    <location>
        <begin position="227"/>
        <end position="266"/>
    </location>
</feature>
<feature type="region of interest" description="Disordered" evidence="2">
    <location>
        <begin position="281"/>
        <end position="405"/>
    </location>
</feature>
<dbReference type="Proteomes" id="UP000887566">
    <property type="component" value="Unplaced"/>
</dbReference>
<dbReference type="AlphaFoldDB" id="A0A914XPP3"/>
<keyword evidence="4" id="KW-1185">Reference proteome</keyword>
<evidence type="ECO:0000313" key="4">
    <source>
        <dbReference type="Proteomes" id="UP000887566"/>
    </source>
</evidence>
<organism evidence="4 5">
    <name type="scientific">Plectus sambesii</name>
    <dbReference type="NCBI Taxonomy" id="2011161"/>
    <lineage>
        <taxon>Eukaryota</taxon>
        <taxon>Metazoa</taxon>
        <taxon>Ecdysozoa</taxon>
        <taxon>Nematoda</taxon>
        <taxon>Chromadorea</taxon>
        <taxon>Plectida</taxon>
        <taxon>Plectina</taxon>
        <taxon>Plectoidea</taxon>
        <taxon>Plectidae</taxon>
        <taxon>Plectus</taxon>
    </lineage>
</organism>
<keyword evidence="1" id="KW-0217">Developmental protein</keyword>
<feature type="compositionally biased region" description="Polar residues" evidence="2">
    <location>
        <begin position="293"/>
        <end position="311"/>
    </location>
</feature>
<feature type="compositionally biased region" description="Low complexity" evidence="2">
    <location>
        <begin position="343"/>
        <end position="352"/>
    </location>
</feature>